<name>A0A4Y1WUZ6_9BACT</name>
<dbReference type="EMBL" id="AP019735">
    <property type="protein sequence ID" value="BBL04737.1"/>
    <property type="molecule type" value="Genomic_DNA"/>
</dbReference>
<dbReference type="AlphaFoldDB" id="A0A4Y1WUZ6"/>
<reference evidence="2" key="1">
    <citation type="submission" date="2019-06" db="EMBL/GenBank/DDBJ databases">
        <title>Alistipes onderdonkii subsp. vulgaris subsp. nov., Alistipes dispar sp. nov. and Alistipes communis sp. nov., isolated from human faeces, and creation of Alistipes onderdonkii subsp. onderdonkii subsp. nov.</title>
        <authorList>
            <person name="Sakamoto M."/>
            <person name="Ikeyama N."/>
            <person name="Ogata Y."/>
            <person name="Suda W."/>
            <person name="Iino T."/>
            <person name="Hattori M."/>
            <person name="Ohkuma M."/>
        </authorList>
    </citation>
    <scope>NUCLEOTIDE SEQUENCE [LARGE SCALE GENOMIC DNA]</scope>
    <source>
        <strain evidence="2">5CBH24</strain>
    </source>
</reference>
<dbReference type="GeneID" id="78342767"/>
<evidence type="ECO:0000313" key="2">
    <source>
        <dbReference type="Proteomes" id="UP000318946"/>
    </source>
</evidence>
<dbReference type="KEGG" id="acou:A5CBH24_20500"/>
<gene>
    <name evidence="1" type="ORF">A5CBH24_20500</name>
</gene>
<keyword evidence="2" id="KW-1185">Reference proteome</keyword>
<proteinExistence type="predicted"/>
<protein>
    <submittedName>
        <fullName evidence="1">Uncharacterized protein</fullName>
    </submittedName>
</protein>
<sequence length="105" mass="11762">MAPFRLYSVRINENNITTDNVTLISPRHSGGRQNEYSNYFSLIIGNNGTGKSRLLCSIAKLFKQIYKDKNSTKLFGSKANFNTVPNKVIALTNSLSDHFPLDSSF</sequence>
<evidence type="ECO:0000313" key="1">
    <source>
        <dbReference type="EMBL" id="BBL04737.1"/>
    </source>
</evidence>
<dbReference type="Proteomes" id="UP000318946">
    <property type="component" value="Chromosome"/>
</dbReference>
<accession>A0A4Y1WUZ6</accession>
<dbReference type="OrthoDB" id="9792800at2"/>
<dbReference type="RefSeq" id="WP_141413098.1">
    <property type="nucleotide sequence ID" value="NZ_AP019735.1"/>
</dbReference>
<organism evidence="1 2">
    <name type="scientific">Alistipes communis</name>
    <dbReference type="NCBI Taxonomy" id="2585118"/>
    <lineage>
        <taxon>Bacteria</taxon>
        <taxon>Pseudomonadati</taxon>
        <taxon>Bacteroidota</taxon>
        <taxon>Bacteroidia</taxon>
        <taxon>Bacteroidales</taxon>
        <taxon>Rikenellaceae</taxon>
        <taxon>Alistipes</taxon>
    </lineage>
</organism>